<comment type="caution">
    <text evidence="2">The sequence shown here is derived from an EMBL/GenBank/DDBJ whole genome shotgun (WGS) entry which is preliminary data.</text>
</comment>
<dbReference type="Proteomes" id="UP000482960">
    <property type="component" value="Unassembled WGS sequence"/>
</dbReference>
<evidence type="ECO:0000313" key="2">
    <source>
        <dbReference type="EMBL" id="GFJ91156.1"/>
    </source>
</evidence>
<evidence type="ECO:0000256" key="1">
    <source>
        <dbReference type="SAM" id="MobiDB-lite"/>
    </source>
</evidence>
<dbReference type="EMBL" id="BLPG01000001">
    <property type="protein sequence ID" value="GFJ91156.1"/>
    <property type="molecule type" value="Genomic_DNA"/>
</dbReference>
<feature type="compositionally biased region" description="Polar residues" evidence="1">
    <location>
        <begin position="116"/>
        <end position="129"/>
    </location>
</feature>
<evidence type="ECO:0008006" key="4">
    <source>
        <dbReference type="Google" id="ProtNLM"/>
    </source>
</evidence>
<proteinExistence type="predicted"/>
<protein>
    <recommendedName>
        <fullName evidence="4">Lipoprotein LpqB beta-propeller domain-containing protein</fullName>
    </recommendedName>
</protein>
<accession>A0A6V8LAQ0</accession>
<organism evidence="2 3">
    <name type="scientific">Phytohabitans rumicis</name>
    <dbReference type="NCBI Taxonomy" id="1076125"/>
    <lineage>
        <taxon>Bacteria</taxon>
        <taxon>Bacillati</taxon>
        <taxon>Actinomycetota</taxon>
        <taxon>Actinomycetes</taxon>
        <taxon>Micromonosporales</taxon>
        <taxon>Micromonosporaceae</taxon>
    </lineage>
</organism>
<dbReference type="AlphaFoldDB" id="A0A6V8LAQ0"/>
<evidence type="ECO:0000313" key="3">
    <source>
        <dbReference type="Proteomes" id="UP000482960"/>
    </source>
</evidence>
<reference evidence="2 3" key="1">
    <citation type="submission" date="2020-03" db="EMBL/GenBank/DDBJ databases">
        <title>Whole genome shotgun sequence of Phytohabitans rumicis NBRC 108638.</title>
        <authorList>
            <person name="Komaki H."/>
            <person name="Tamura T."/>
        </authorList>
    </citation>
    <scope>NUCLEOTIDE SEQUENCE [LARGE SCALE GENOMIC DNA]</scope>
    <source>
        <strain evidence="2 3">NBRC 108638</strain>
    </source>
</reference>
<gene>
    <name evidence="2" type="ORF">Prum_047980</name>
</gene>
<feature type="region of interest" description="Disordered" evidence="1">
    <location>
        <begin position="89"/>
        <end position="129"/>
    </location>
</feature>
<dbReference type="SUPFAM" id="SSF82171">
    <property type="entry name" value="DPP6 N-terminal domain-like"/>
    <property type="match status" value="1"/>
</dbReference>
<name>A0A6V8LAQ0_9ACTN</name>
<feature type="region of interest" description="Disordered" evidence="1">
    <location>
        <begin position="1"/>
        <end position="20"/>
    </location>
</feature>
<dbReference type="RefSeq" id="WP_173078317.1">
    <property type="nucleotide sequence ID" value="NZ_BAABJB010000010.1"/>
</dbReference>
<keyword evidence="3" id="KW-1185">Reference proteome</keyword>
<sequence>MSGPDNLPQQPARSKGVTSADLERALRETLVRAAEPAHAVGCPDPAGRAIRQARRIGHRRTAAGVALVVVATAVSAAGVARLNVGGQLEAGPAWVGDPTPLVDKPTPDYLDATRPPSDTSAQLQREQLSTSPVTRVDLVLATSLRMASGRTVDLTAVGLVTQAHEAKNGWLIVGVPPAGGTTLWYVQSDGGSREVLPPVDAVALAPDGRHVAWRDSARLFSAVIDEGQVKDATQASAPEQGLPVSFVGQGVVMARGRADAGLKGYDVWWPRQGKTYTPAWKEETAGIYGPLPDGRTLIGQVASVKTGGRPCLALLDAVNALSVLKTACALQLKEGGAGTVSPDGHWLVARSGSGTAMLVDLNVAFTAKAPTGVAAGPAPTGEATWVDDNTLVHASAEGDLVQVRAAAEPEVQRVELPGESDNTGVVVVKKQLV</sequence>
<reference evidence="2 3" key="2">
    <citation type="submission" date="2020-03" db="EMBL/GenBank/DDBJ databases">
        <authorList>
            <person name="Ichikawa N."/>
            <person name="Kimura A."/>
            <person name="Kitahashi Y."/>
            <person name="Uohara A."/>
        </authorList>
    </citation>
    <scope>NUCLEOTIDE SEQUENCE [LARGE SCALE GENOMIC DNA]</scope>
    <source>
        <strain evidence="2 3">NBRC 108638</strain>
    </source>
</reference>